<accession>A0A399T8H0</accession>
<evidence type="ECO:0000313" key="2">
    <source>
        <dbReference type="Proteomes" id="UP000265926"/>
    </source>
</evidence>
<dbReference type="AlphaFoldDB" id="A0A399T8H0"/>
<reference evidence="1 2" key="1">
    <citation type="submission" date="2018-08" db="EMBL/GenBank/DDBJ databases">
        <title>Pallidiluteibacterium maritimus gen. nov., sp. nov., isolated from coastal sediment.</title>
        <authorList>
            <person name="Zhou L.Y."/>
        </authorList>
    </citation>
    <scope>NUCLEOTIDE SEQUENCE [LARGE SCALE GENOMIC DNA]</scope>
    <source>
        <strain evidence="1 2">XSD2</strain>
    </source>
</reference>
<organism evidence="1 2">
    <name type="scientific">Maribellus luteus</name>
    <dbReference type="NCBI Taxonomy" id="2305463"/>
    <lineage>
        <taxon>Bacteria</taxon>
        <taxon>Pseudomonadati</taxon>
        <taxon>Bacteroidota</taxon>
        <taxon>Bacteroidia</taxon>
        <taxon>Marinilabiliales</taxon>
        <taxon>Prolixibacteraceae</taxon>
        <taxon>Maribellus</taxon>
    </lineage>
</organism>
<protein>
    <submittedName>
        <fullName evidence="1">Uncharacterized protein</fullName>
    </submittedName>
</protein>
<dbReference type="InterPro" id="IPR045459">
    <property type="entry name" value="DUF5908"/>
</dbReference>
<dbReference type="RefSeq" id="WP_119435967.1">
    <property type="nucleotide sequence ID" value="NZ_QWGR01000001.1"/>
</dbReference>
<dbReference type="OrthoDB" id="828106at2"/>
<gene>
    <name evidence="1" type="ORF">D1614_00750</name>
</gene>
<comment type="caution">
    <text evidence="1">The sequence shown here is derived from an EMBL/GenBank/DDBJ whole genome shotgun (WGS) entry which is preliminary data.</text>
</comment>
<dbReference type="Pfam" id="PF19265">
    <property type="entry name" value="DUF5908"/>
    <property type="match status" value="1"/>
</dbReference>
<proteinExistence type="predicted"/>
<sequence>MTLIVKELVIRGVVTDNHSQLLDSSIEKDLINRQLEKFRKELERECTTKVLEKLERKLIR</sequence>
<dbReference type="Proteomes" id="UP000265926">
    <property type="component" value="Unassembled WGS sequence"/>
</dbReference>
<keyword evidence="2" id="KW-1185">Reference proteome</keyword>
<dbReference type="EMBL" id="QWGR01000001">
    <property type="protein sequence ID" value="RIJ50497.1"/>
    <property type="molecule type" value="Genomic_DNA"/>
</dbReference>
<evidence type="ECO:0000313" key="1">
    <source>
        <dbReference type="EMBL" id="RIJ50497.1"/>
    </source>
</evidence>
<name>A0A399T8H0_9BACT</name>